<dbReference type="EMBL" id="QKZL01000025">
    <property type="protein sequence ID" value="PZX12281.1"/>
    <property type="molecule type" value="Genomic_DNA"/>
</dbReference>
<dbReference type="SUPFAM" id="SSF46894">
    <property type="entry name" value="C-terminal effector domain of the bipartite response regulators"/>
    <property type="match status" value="1"/>
</dbReference>
<reference evidence="5 6" key="1">
    <citation type="submission" date="2018-06" db="EMBL/GenBank/DDBJ databases">
        <title>Genomic Encyclopedia of Archaeal and Bacterial Type Strains, Phase II (KMG-II): from individual species to whole genera.</title>
        <authorList>
            <person name="Goeker M."/>
        </authorList>
    </citation>
    <scope>NUCLEOTIDE SEQUENCE [LARGE SCALE GENOMIC DNA]</scope>
    <source>
        <strain evidence="5 6">DSM 22009</strain>
    </source>
</reference>
<dbReference type="InterPro" id="IPR036693">
    <property type="entry name" value="TF_LuxR_autoind-bd_dom_sf"/>
</dbReference>
<organism evidence="5 6">
    <name type="scientific">Palleronia aestuarii</name>
    <dbReference type="NCBI Taxonomy" id="568105"/>
    <lineage>
        <taxon>Bacteria</taxon>
        <taxon>Pseudomonadati</taxon>
        <taxon>Pseudomonadota</taxon>
        <taxon>Alphaproteobacteria</taxon>
        <taxon>Rhodobacterales</taxon>
        <taxon>Roseobacteraceae</taxon>
        <taxon>Palleronia</taxon>
    </lineage>
</organism>
<evidence type="ECO:0000313" key="6">
    <source>
        <dbReference type="Proteomes" id="UP000248916"/>
    </source>
</evidence>
<dbReference type="Gene3D" id="1.10.10.10">
    <property type="entry name" value="Winged helix-like DNA-binding domain superfamily/Winged helix DNA-binding domain"/>
    <property type="match status" value="1"/>
</dbReference>
<evidence type="ECO:0000313" key="5">
    <source>
        <dbReference type="EMBL" id="PZX12281.1"/>
    </source>
</evidence>
<sequence>MFEKHIFDRHLKKLDDISPCGYVAALHIRYTSPVMSVHTFNQDWIDHYTRNGYALRDPTVAWGFSTTGYIRWSDSGFQDPFGIFQEAAQYGLKYGVTFAKGEVSSRTIASIARDDREFTDEEILAAEPHVDVIHEMTEPPTELTKAQREALRCIAAGDRYAAAAAKLGISESAFKARLNSVRERLMARTTAEAIQRAKDYRLM</sequence>
<dbReference type="GO" id="GO:0006355">
    <property type="term" value="P:regulation of DNA-templated transcription"/>
    <property type="evidence" value="ECO:0007669"/>
    <property type="project" value="InterPro"/>
</dbReference>
<dbReference type="InterPro" id="IPR036388">
    <property type="entry name" value="WH-like_DNA-bd_sf"/>
</dbReference>
<dbReference type="SUPFAM" id="SSF75516">
    <property type="entry name" value="Pheromone-binding domain of LuxR-like quorum-sensing transcription factors"/>
    <property type="match status" value="1"/>
</dbReference>
<evidence type="ECO:0000259" key="4">
    <source>
        <dbReference type="SMART" id="SM00421"/>
    </source>
</evidence>
<dbReference type="GO" id="GO:0003677">
    <property type="term" value="F:DNA binding"/>
    <property type="evidence" value="ECO:0007669"/>
    <property type="project" value="UniProtKB-KW"/>
</dbReference>
<gene>
    <name evidence="5" type="ORF">LX81_03688</name>
</gene>
<dbReference type="InterPro" id="IPR016032">
    <property type="entry name" value="Sig_transdc_resp-reg_C-effctor"/>
</dbReference>
<proteinExistence type="predicted"/>
<feature type="domain" description="HTH luxR-type" evidence="4">
    <location>
        <begin position="140"/>
        <end position="197"/>
    </location>
</feature>
<comment type="caution">
    <text evidence="5">The sequence shown here is derived from an EMBL/GenBank/DDBJ whole genome shotgun (WGS) entry which is preliminary data.</text>
</comment>
<dbReference type="Pfam" id="PF03472">
    <property type="entry name" value="Autoind_bind"/>
    <property type="match status" value="1"/>
</dbReference>
<keyword evidence="2" id="KW-0238">DNA-binding</keyword>
<keyword evidence="1" id="KW-0805">Transcription regulation</keyword>
<evidence type="ECO:0000256" key="3">
    <source>
        <dbReference type="ARBA" id="ARBA00023163"/>
    </source>
</evidence>
<dbReference type="InterPro" id="IPR000792">
    <property type="entry name" value="Tscrpt_reg_LuxR_C"/>
</dbReference>
<keyword evidence="3" id="KW-0804">Transcription</keyword>
<keyword evidence="6" id="KW-1185">Reference proteome</keyword>
<dbReference type="InterPro" id="IPR005143">
    <property type="entry name" value="TF_LuxR_autoind-bd_dom"/>
</dbReference>
<dbReference type="OrthoDB" id="7826109at2"/>
<name>A0A2W7MX97_9RHOB</name>
<dbReference type="SMART" id="SM00421">
    <property type="entry name" value="HTH_LUXR"/>
    <property type="match status" value="1"/>
</dbReference>
<dbReference type="RefSeq" id="WP_111538715.1">
    <property type="nucleotide sequence ID" value="NZ_QKZL01000025.1"/>
</dbReference>
<dbReference type="Proteomes" id="UP000248916">
    <property type="component" value="Unassembled WGS sequence"/>
</dbReference>
<accession>A0A2W7MX97</accession>
<dbReference type="AlphaFoldDB" id="A0A2W7MX97"/>
<evidence type="ECO:0000256" key="2">
    <source>
        <dbReference type="ARBA" id="ARBA00023125"/>
    </source>
</evidence>
<dbReference type="Gene3D" id="3.30.450.80">
    <property type="entry name" value="Transcription factor LuxR-like, autoinducer-binding domain"/>
    <property type="match status" value="1"/>
</dbReference>
<protein>
    <submittedName>
        <fullName evidence="5">LuxR family transcriptional regulator</fullName>
    </submittedName>
</protein>
<evidence type="ECO:0000256" key="1">
    <source>
        <dbReference type="ARBA" id="ARBA00023015"/>
    </source>
</evidence>